<evidence type="ECO:0000256" key="1">
    <source>
        <dbReference type="ARBA" id="ARBA00004606"/>
    </source>
</evidence>
<evidence type="ECO:0000313" key="7">
    <source>
        <dbReference type="Proteomes" id="UP000053766"/>
    </source>
</evidence>
<dbReference type="PANTHER" id="PTHR46671">
    <property type="entry name" value="PROTEIN CBG11221"/>
    <property type="match status" value="1"/>
</dbReference>
<dbReference type="AlphaFoldDB" id="A0A0D8XHW8"/>
<dbReference type="Pfam" id="PF02485">
    <property type="entry name" value="Branch"/>
    <property type="match status" value="1"/>
</dbReference>
<proteinExistence type="predicted"/>
<keyword evidence="3" id="KW-0808">Transferase</keyword>
<comment type="subcellular location">
    <subcellularLocation>
        <location evidence="1">Membrane</location>
        <topology evidence="1">Single-pass type II membrane protein</topology>
    </subcellularLocation>
</comment>
<gene>
    <name evidence="6" type="ORF">DICVIV_10611</name>
</gene>
<keyword evidence="2" id="KW-0328">Glycosyltransferase</keyword>
<dbReference type="EMBL" id="KN716566">
    <property type="protein sequence ID" value="KJH43364.1"/>
    <property type="molecule type" value="Genomic_DNA"/>
</dbReference>
<dbReference type="OrthoDB" id="5772143at2759"/>
<evidence type="ECO:0000313" key="6">
    <source>
        <dbReference type="EMBL" id="KJH43364.1"/>
    </source>
</evidence>
<dbReference type="Proteomes" id="UP000053766">
    <property type="component" value="Unassembled WGS sequence"/>
</dbReference>
<evidence type="ECO:0000256" key="3">
    <source>
        <dbReference type="ARBA" id="ARBA00022679"/>
    </source>
</evidence>
<accession>A0A0D8XHW8</accession>
<dbReference type="GO" id="GO:0016757">
    <property type="term" value="F:glycosyltransferase activity"/>
    <property type="evidence" value="ECO:0007669"/>
    <property type="project" value="UniProtKB-KW"/>
</dbReference>
<keyword evidence="7" id="KW-1185">Reference proteome</keyword>
<evidence type="ECO:0000256" key="4">
    <source>
        <dbReference type="ARBA" id="ARBA00023136"/>
    </source>
</evidence>
<reference evidence="7" key="2">
    <citation type="journal article" date="2016" name="Sci. Rep.">
        <title>Dictyocaulus viviparus genome, variome and transcriptome elucidate lungworm biology and support future intervention.</title>
        <authorList>
            <person name="McNulty S.N."/>
            <person name="Strube C."/>
            <person name="Rosa B.A."/>
            <person name="Martin J.C."/>
            <person name="Tyagi R."/>
            <person name="Choi Y.J."/>
            <person name="Wang Q."/>
            <person name="Hallsworth Pepin K."/>
            <person name="Zhang X."/>
            <person name="Ozersky P."/>
            <person name="Wilson R.K."/>
            <person name="Sternberg P.W."/>
            <person name="Gasser R.B."/>
            <person name="Mitreva M."/>
        </authorList>
    </citation>
    <scope>NUCLEOTIDE SEQUENCE [LARGE SCALE GENOMIC DNA]</scope>
    <source>
        <strain evidence="7">HannoverDv2000</strain>
    </source>
</reference>
<protein>
    <submittedName>
        <fullName evidence="6">Core-2/I-Branching enzyme</fullName>
    </submittedName>
</protein>
<evidence type="ECO:0000256" key="5">
    <source>
        <dbReference type="ARBA" id="ARBA00023180"/>
    </source>
</evidence>
<evidence type="ECO:0000256" key="2">
    <source>
        <dbReference type="ARBA" id="ARBA00022676"/>
    </source>
</evidence>
<dbReference type="GO" id="GO:0016020">
    <property type="term" value="C:membrane"/>
    <property type="evidence" value="ECO:0007669"/>
    <property type="project" value="UniProtKB-SubCell"/>
</dbReference>
<dbReference type="STRING" id="29172.A0A0D8XHW8"/>
<name>A0A0D8XHW8_DICVI</name>
<dbReference type="InterPro" id="IPR003406">
    <property type="entry name" value="Glyco_trans_14"/>
</dbReference>
<reference evidence="6 7" key="1">
    <citation type="submission" date="2013-11" db="EMBL/GenBank/DDBJ databases">
        <title>Draft genome of the bovine lungworm Dictyocaulus viviparus.</title>
        <authorList>
            <person name="Mitreva M."/>
        </authorList>
    </citation>
    <scope>NUCLEOTIDE SEQUENCE [LARGE SCALE GENOMIC DNA]</scope>
    <source>
        <strain evidence="6 7">HannoverDv2000</strain>
    </source>
</reference>
<organism evidence="6 7">
    <name type="scientific">Dictyocaulus viviparus</name>
    <name type="common">Bovine lungworm</name>
    <dbReference type="NCBI Taxonomy" id="29172"/>
    <lineage>
        <taxon>Eukaryota</taxon>
        <taxon>Metazoa</taxon>
        <taxon>Ecdysozoa</taxon>
        <taxon>Nematoda</taxon>
        <taxon>Chromadorea</taxon>
        <taxon>Rhabditida</taxon>
        <taxon>Rhabditina</taxon>
        <taxon>Rhabditomorpha</taxon>
        <taxon>Strongyloidea</taxon>
        <taxon>Metastrongylidae</taxon>
        <taxon>Dictyocaulus</taxon>
    </lineage>
</organism>
<sequence length="335" mass="39217">MDCGKYQRENGKELLAEYIQDRTVRTKSVALNGTKCRAIRKRRYMPSEVPDSMEVHYNMFFLRIVSKDYDFVEEVTTMMYSPLHFYCFVIDNKASAEFENLVRRLSECILNIIVPPLTFDTSTIHGTFLALNACYNGMEKFPWKHSIITTENEIPIHSIHYIAENARRLNEAARIGRITISEEHVRILGDDLNKSNPRDQEFLRRAICTWYNSRRFPLTLPRSFQQVLFKFINAQNLENCQLLSPEFDKDVALDVCRTNHYDKWGNCVIGMEDYVSITKSKNLFVRADPTFDFGIIECVEQFVYQRTYDINHGDFNSQNNKSVKHLIDRPSLLSL</sequence>
<dbReference type="PANTHER" id="PTHR46671:SF8">
    <property type="entry name" value="CORE-2_I-BRANCHING ENZYME"/>
    <property type="match status" value="1"/>
</dbReference>
<keyword evidence="5" id="KW-0325">Glycoprotein</keyword>
<keyword evidence="4" id="KW-0472">Membrane</keyword>